<dbReference type="Proteomes" id="UP000232323">
    <property type="component" value="Unassembled WGS sequence"/>
</dbReference>
<accession>A0A250XGU7</accession>
<dbReference type="SUPFAM" id="SSF56784">
    <property type="entry name" value="HAD-like"/>
    <property type="match status" value="1"/>
</dbReference>
<sequence>MLPNMNNSFTANKSLDAPVLLLLCHNLYIEVCLLTKSLVVKSNLLDFVSRALSCTSLGCTEGMQLAHQRNGRHFCDELSRIWGRKDSSWKITGRSKVFKTRSATLAVGSSRIPVTQKFLYEGDGTLTEGHIDFADMRQRTKIPQGDLFTVLEASTPEHIKQAMGVILDIEAEAAAKVSMKPGLIKALTLLRDNKVKTALVTRNTRASVKAFFDLIGPEWEGLFDPVLTREFPFVKPDKRLLLHVANEWRVYPSTLLMVGDSFEDVEVGNAAGTATCLVAGGGNEKPGVKVVTPAGAVATFIVNGLDQLSQMLEEGDDALKLGWPARQAAGEDIGKEGAPAPGLDFLDWCISVGAIRMGGASFPRMGQYAGGLATSDVTGSKILHVGCGAGGLTKTMCSQGMQVLGVDLDITATTRRGLCAVPLVGPKRELASGSLSIARESGTYEVVLIQGTSEDLRDSPGMRRWWHPQPLRELMTVLCEQSCPPSEAGSAQQRGTLCADVQIKDGQINPASIFESLQRHGLTVHAWQIIKSKKGDEGDRVLRLAAMRSTL</sequence>
<dbReference type="OrthoDB" id="426235at2759"/>
<dbReference type="CDD" id="cd01427">
    <property type="entry name" value="HAD_like"/>
    <property type="match status" value="1"/>
</dbReference>
<protein>
    <submittedName>
        <fullName evidence="1">Uncharacterized protein</fullName>
    </submittedName>
</protein>
<gene>
    <name evidence="1" type="ORF">CEUSTIGMA_g9570.t1</name>
</gene>
<dbReference type="Gene3D" id="3.40.50.1000">
    <property type="entry name" value="HAD superfamily/HAD-like"/>
    <property type="match status" value="1"/>
</dbReference>
<dbReference type="PANTHER" id="PTHR43885">
    <property type="entry name" value="HALOACID DEHALOGENASE-LIKE HYDROLASE"/>
    <property type="match status" value="1"/>
</dbReference>
<evidence type="ECO:0000313" key="2">
    <source>
        <dbReference type="Proteomes" id="UP000232323"/>
    </source>
</evidence>
<dbReference type="InterPro" id="IPR036412">
    <property type="entry name" value="HAD-like_sf"/>
</dbReference>
<dbReference type="InterPro" id="IPR006439">
    <property type="entry name" value="HAD-SF_hydro_IA"/>
</dbReference>
<dbReference type="NCBIfam" id="TIGR01549">
    <property type="entry name" value="HAD-SF-IA-v1"/>
    <property type="match status" value="1"/>
</dbReference>
<dbReference type="InterPro" id="IPR029063">
    <property type="entry name" value="SAM-dependent_MTases_sf"/>
</dbReference>
<organism evidence="1 2">
    <name type="scientific">Chlamydomonas eustigma</name>
    <dbReference type="NCBI Taxonomy" id="1157962"/>
    <lineage>
        <taxon>Eukaryota</taxon>
        <taxon>Viridiplantae</taxon>
        <taxon>Chlorophyta</taxon>
        <taxon>core chlorophytes</taxon>
        <taxon>Chlorophyceae</taxon>
        <taxon>CS clade</taxon>
        <taxon>Chlamydomonadales</taxon>
        <taxon>Chlamydomonadaceae</taxon>
        <taxon>Chlamydomonas</taxon>
    </lineage>
</organism>
<dbReference type="STRING" id="1157962.A0A250XGU7"/>
<dbReference type="Pfam" id="PF00702">
    <property type="entry name" value="Hydrolase"/>
    <property type="match status" value="1"/>
</dbReference>
<proteinExistence type="predicted"/>
<dbReference type="EMBL" id="BEGY01000076">
    <property type="protein sequence ID" value="GAX82142.1"/>
    <property type="molecule type" value="Genomic_DNA"/>
</dbReference>
<evidence type="ECO:0000313" key="1">
    <source>
        <dbReference type="EMBL" id="GAX82142.1"/>
    </source>
</evidence>
<dbReference type="InterPro" id="IPR023214">
    <property type="entry name" value="HAD_sf"/>
</dbReference>
<reference evidence="1 2" key="1">
    <citation type="submission" date="2017-08" db="EMBL/GenBank/DDBJ databases">
        <title>Acidophilic green algal genome provides insights into adaptation to an acidic environment.</title>
        <authorList>
            <person name="Hirooka S."/>
            <person name="Hirose Y."/>
            <person name="Kanesaki Y."/>
            <person name="Higuchi S."/>
            <person name="Fujiwara T."/>
            <person name="Onuma R."/>
            <person name="Era A."/>
            <person name="Ohbayashi R."/>
            <person name="Uzuka A."/>
            <person name="Nozaki H."/>
            <person name="Yoshikawa H."/>
            <person name="Miyagishima S.Y."/>
        </authorList>
    </citation>
    <scope>NUCLEOTIDE SEQUENCE [LARGE SCALE GENOMIC DNA]</scope>
    <source>
        <strain evidence="1 2">NIES-2499</strain>
    </source>
</reference>
<name>A0A250XGU7_9CHLO</name>
<dbReference type="Gene3D" id="3.40.50.150">
    <property type="entry name" value="Vaccinia Virus protein VP39"/>
    <property type="match status" value="1"/>
</dbReference>
<dbReference type="Gene3D" id="1.10.260.80">
    <property type="match status" value="1"/>
</dbReference>
<dbReference type="AlphaFoldDB" id="A0A250XGU7"/>
<dbReference type="SUPFAM" id="SSF53335">
    <property type="entry name" value="S-adenosyl-L-methionine-dependent methyltransferases"/>
    <property type="match status" value="1"/>
</dbReference>
<comment type="caution">
    <text evidence="1">The sequence shown here is derived from an EMBL/GenBank/DDBJ whole genome shotgun (WGS) entry which is preliminary data.</text>
</comment>
<keyword evidence="2" id="KW-1185">Reference proteome</keyword>
<dbReference type="PANTHER" id="PTHR43885:SF1">
    <property type="entry name" value="SUPERFAMILY HYDROLASE, PUTATIVE (AFU_ORTHOLOGUE AFUA_4G13290)-RELATED"/>
    <property type="match status" value="1"/>
</dbReference>